<accession>A0ACC1JTH4</accession>
<organism evidence="1 2">
    <name type="scientific">Coemansia nantahalensis</name>
    <dbReference type="NCBI Taxonomy" id="2789366"/>
    <lineage>
        <taxon>Eukaryota</taxon>
        <taxon>Fungi</taxon>
        <taxon>Fungi incertae sedis</taxon>
        <taxon>Zoopagomycota</taxon>
        <taxon>Kickxellomycotina</taxon>
        <taxon>Kickxellomycetes</taxon>
        <taxon>Kickxellales</taxon>
        <taxon>Kickxellaceae</taxon>
        <taxon>Coemansia</taxon>
    </lineage>
</organism>
<proteinExistence type="predicted"/>
<evidence type="ECO:0000313" key="2">
    <source>
        <dbReference type="Proteomes" id="UP001140234"/>
    </source>
</evidence>
<dbReference type="EMBL" id="JANBUJ010001546">
    <property type="protein sequence ID" value="KAJ2766982.1"/>
    <property type="molecule type" value="Genomic_DNA"/>
</dbReference>
<sequence>MAAANDPQAWFVKYQDMDRSDGKDVITPGGFERLCEELGYDMEAVEPMVLLWKLNAVELGTVELGGWVSGLQEMGVTDVDGLRDAVGATVASFDSKPALFKAFYRRVYDYLLVGKQRMVSAEYVVAVLPVVARKTWVMEKFVAFLEARGDRVKAINRDQWQSLLELSRSLQPDLANYSKDDAWPSLLDDFVDWLGECAATPAPAAAAAAAAAVA</sequence>
<reference evidence="1" key="1">
    <citation type="submission" date="2022-07" db="EMBL/GenBank/DDBJ databases">
        <title>Phylogenomic reconstructions and comparative analyses of Kickxellomycotina fungi.</title>
        <authorList>
            <person name="Reynolds N.K."/>
            <person name="Stajich J.E."/>
            <person name="Barry K."/>
            <person name="Grigoriev I.V."/>
            <person name="Crous P."/>
            <person name="Smith M.E."/>
        </authorList>
    </citation>
    <scope>NUCLEOTIDE SEQUENCE</scope>
    <source>
        <strain evidence="1">CBS 109366</strain>
    </source>
</reference>
<dbReference type="Proteomes" id="UP001140234">
    <property type="component" value="Unassembled WGS sequence"/>
</dbReference>
<name>A0ACC1JTH4_9FUNG</name>
<keyword evidence="2" id="KW-1185">Reference proteome</keyword>
<protein>
    <submittedName>
        <fullName evidence="1">DCN1-like protein 5</fullName>
    </submittedName>
</protein>
<evidence type="ECO:0000313" key="1">
    <source>
        <dbReference type="EMBL" id="KAJ2766982.1"/>
    </source>
</evidence>
<comment type="caution">
    <text evidence="1">The sequence shown here is derived from an EMBL/GenBank/DDBJ whole genome shotgun (WGS) entry which is preliminary data.</text>
</comment>
<gene>
    <name evidence="1" type="primary">DCUN1D5</name>
    <name evidence="1" type="ORF">IWQ57_004139</name>
</gene>